<gene>
    <name evidence="1" type="ORF">FWILDA_LOCUS3779</name>
</gene>
<dbReference type="OrthoDB" id="2421167at2759"/>
<dbReference type="PANTHER" id="PTHR31511:SF12">
    <property type="entry name" value="RHO TERMINATION FACTOR N-TERMINAL DOMAIN-CONTAINING PROTEIN"/>
    <property type="match status" value="1"/>
</dbReference>
<proteinExistence type="predicted"/>
<keyword evidence="2" id="KW-1185">Reference proteome</keyword>
<dbReference type="AlphaFoldDB" id="A0A9W4SGP2"/>
<feature type="non-terminal residue" evidence="1">
    <location>
        <position position="123"/>
    </location>
</feature>
<sequence>MKVGQLKYIDNKQFMNSSLASFTKYLGDNYPITNQYFKKLSYTEEQLALVYHKGVYPYDYIDSHDRFQEIELPPIYEFYKYCELDPSHYVSASSLSWNGMFKMSGVRIELFTNMTMHDFIEKA</sequence>
<evidence type="ECO:0000313" key="2">
    <source>
        <dbReference type="Proteomes" id="UP001153678"/>
    </source>
</evidence>
<evidence type="ECO:0000313" key="1">
    <source>
        <dbReference type="EMBL" id="CAI2168831.1"/>
    </source>
</evidence>
<name>A0A9W4SGP2_9GLOM</name>
<accession>A0A9W4SGP2</accession>
<reference evidence="1" key="1">
    <citation type="submission" date="2022-08" db="EMBL/GenBank/DDBJ databases">
        <authorList>
            <person name="Kallberg Y."/>
            <person name="Tangrot J."/>
            <person name="Rosling A."/>
        </authorList>
    </citation>
    <scope>NUCLEOTIDE SEQUENCE</scope>
    <source>
        <strain evidence="1">Wild A</strain>
    </source>
</reference>
<protein>
    <submittedName>
        <fullName evidence="1">5807_t:CDS:1</fullName>
    </submittedName>
</protein>
<comment type="caution">
    <text evidence="1">The sequence shown here is derived from an EMBL/GenBank/DDBJ whole genome shotgun (WGS) entry which is preliminary data.</text>
</comment>
<dbReference type="PANTHER" id="PTHR31511">
    <property type="entry name" value="PROTEIN CBG23764"/>
    <property type="match status" value="1"/>
</dbReference>
<dbReference type="Proteomes" id="UP001153678">
    <property type="component" value="Unassembled WGS sequence"/>
</dbReference>
<dbReference type="EMBL" id="CAMKVN010000524">
    <property type="protein sequence ID" value="CAI2168831.1"/>
    <property type="molecule type" value="Genomic_DNA"/>
</dbReference>
<organism evidence="1 2">
    <name type="scientific">Funneliformis geosporum</name>
    <dbReference type="NCBI Taxonomy" id="1117311"/>
    <lineage>
        <taxon>Eukaryota</taxon>
        <taxon>Fungi</taxon>
        <taxon>Fungi incertae sedis</taxon>
        <taxon>Mucoromycota</taxon>
        <taxon>Glomeromycotina</taxon>
        <taxon>Glomeromycetes</taxon>
        <taxon>Glomerales</taxon>
        <taxon>Glomeraceae</taxon>
        <taxon>Funneliformis</taxon>
    </lineage>
</organism>